<gene>
    <name evidence="4" type="ORF">H9I45_02085</name>
</gene>
<dbReference type="PANTHER" id="PTHR30273">
    <property type="entry name" value="PERIPLASMIC SIGNAL SENSOR AND SIGMA FACTOR ACTIVATOR FECR-RELATED"/>
    <property type="match status" value="1"/>
</dbReference>
<dbReference type="OrthoDB" id="645173at2"/>
<dbReference type="GO" id="GO:0016989">
    <property type="term" value="F:sigma factor antagonist activity"/>
    <property type="evidence" value="ECO:0007669"/>
    <property type="project" value="TreeGrafter"/>
</dbReference>
<dbReference type="AlphaFoldDB" id="A0A7L8AH05"/>
<dbReference type="InterPro" id="IPR012373">
    <property type="entry name" value="Ferrdict_sens_TM"/>
</dbReference>
<dbReference type="Pfam" id="PF16344">
    <property type="entry name" value="FecR_C"/>
    <property type="match status" value="1"/>
</dbReference>
<dbReference type="Gene3D" id="3.55.50.30">
    <property type="match status" value="1"/>
</dbReference>
<evidence type="ECO:0000259" key="2">
    <source>
        <dbReference type="Pfam" id="PF04773"/>
    </source>
</evidence>
<keyword evidence="1" id="KW-0812">Transmembrane</keyword>
<evidence type="ECO:0000313" key="4">
    <source>
        <dbReference type="EMBL" id="QOD61260.1"/>
    </source>
</evidence>
<dbReference type="KEGG" id="phal:H9I45_02085"/>
<dbReference type="Pfam" id="PF04773">
    <property type="entry name" value="FecR"/>
    <property type="match status" value="1"/>
</dbReference>
<proteinExistence type="predicted"/>
<dbReference type="InterPro" id="IPR032508">
    <property type="entry name" value="FecR_C"/>
</dbReference>
<keyword evidence="1" id="KW-0472">Membrane</keyword>
<protein>
    <submittedName>
        <fullName evidence="4">FecR family protein</fullName>
    </submittedName>
</protein>
<dbReference type="InterPro" id="IPR006860">
    <property type="entry name" value="FecR"/>
</dbReference>
<reference evidence="4 5" key="1">
    <citation type="journal article" date="2016" name="Int. J. Syst. Evol. Microbiol.">
        <title>Polaribacter haliotis sp. nov., isolated from the gut of abalone Haliotis discus hannai.</title>
        <authorList>
            <person name="Kim Y.O."/>
            <person name="Park I.S."/>
            <person name="Park S."/>
            <person name="Nam B.H."/>
            <person name="Park J.M."/>
            <person name="Kim D.G."/>
            <person name="Yoon J.H."/>
        </authorList>
    </citation>
    <scope>NUCLEOTIDE SEQUENCE [LARGE SCALE GENOMIC DNA]</scope>
    <source>
        <strain evidence="4 5">KCTC 52418</strain>
    </source>
</reference>
<evidence type="ECO:0000313" key="5">
    <source>
        <dbReference type="Proteomes" id="UP000516764"/>
    </source>
</evidence>
<evidence type="ECO:0000256" key="1">
    <source>
        <dbReference type="SAM" id="Phobius"/>
    </source>
</evidence>
<feature type="domain" description="FecR protein" evidence="2">
    <location>
        <begin position="123"/>
        <end position="213"/>
    </location>
</feature>
<dbReference type="RefSeq" id="WP_088353590.1">
    <property type="nucleotide sequence ID" value="NZ_CP061813.1"/>
</dbReference>
<dbReference type="PANTHER" id="PTHR30273:SF2">
    <property type="entry name" value="PROTEIN FECR"/>
    <property type="match status" value="1"/>
</dbReference>
<dbReference type="EMBL" id="CP061813">
    <property type="protein sequence ID" value="QOD61260.1"/>
    <property type="molecule type" value="Genomic_DNA"/>
</dbReference>
<sequence>MIKKEYNNIQDFLEDISFKNWVDQNNATDINFWEFWIANNPDKKELVTKAKDLILGVSFDKQFVKKEKVALEWAKLESKIKEKSLPTKKGKIISLKKYMVAASIAIIATIGFYFSNKNKTISYKTNYGEILNIKLQDGSDVTLNANSELFYYENESRKVHLNGEAFFQVDKKKVTNAKFWVVTNDLSVEVYGTSFNVNTKKKKTSVFLEEGNIWLKLKNGGDKKMIPGNYISYSSKEGKILEDRNLENSIIKTSWKDGSLFFENLSLEKAMEKIEESYGFSIVFKDEESKKTLITGAVPITNLDICLKAIEKSVDVKIIKEEKKLIISKK</sequence>
<feature type="transmembrane region" description="Helical" evidence="1">
    <location>
        <begin position="98"/>
        <end position="115"/>
    </location>
</feature>
<evidence type="ECO:0000259" key="3">
    <source>
        <dbReference type="Pfam" id="PF16344"/>
    </source>
</evidence>
<dbReference type="Proteomes" id="UP000516764">
    <property type="component" value="Chromosome"/>
</dbReference>
<dbReference type="PIRSF" id="PIRSF018266">
    <property type="entry name" value="FecR"/>
    <property type="match status" value="1"/>
</dbReference>
<keyword evidence="1" id="KW-1133">Transmembrane helix</keyword>
<dbReference type="Gene3D" id="2.60.120.1440">
    <property type="match status" value="1"/>
</dbReference>
<accession>A0A7L8AH05</accession>
<feature type="domain" description="Protein FecR C-terminal" evidence="3">
    <location>
        <begin position="260"/>
        <end position="327"/>
    </location>
</feature>
<name>A0A7L8AH05_9FLAO</name>
<keyword evidence="5" id="KW-1185">Reference proteome</keyword>
<organism evidence="4 5">
    <name type="scientific">Polaribacter haliotis</name>
    <dbReference type="NCBI Taxonomy" id="1888915"/>
    <lineage>
        <taxon>Bacteria</taxon>
        <taxon>Pseudomonadati</taxon>
        <taxon>Bacteroidota</taxon>
        <taxon>Flavobacteriia</taxon>
        <taxon>Flavobacteriales</taxon>
        <taxon>Flavobacteriaceae</taxon>
    </lineage>
</organism>